<keyword evidence="2" id="KW-1185">Reference proteome</keyword>
<accession>A0A291PCC1</accession>
<evidence type="ECO:0000313" key="2">
    <source>
        <dbReference type="Proteomes" id="UP000219993"/>
    </source>
</evidence>
<dbReference type="EMBL" id="CP021435">
    <property type="protein sequence ID" value="ATJ84554.1"/>
    <property type="molecule type" value="Genomic_DNA"/>
</dbReference>
<protein>
    <submittedName>
        <fullName evidence="1">Uncharacterized protein</fullName>
    </submittedName>
</protein>
<dbReference type="AlphaFoldDB" id="A0A291PCC1"/>
<dbReference type="KEGG" id="hbe:BEI_3567"/>
<reference evidence="1 2" key="1">
    <citation type="journal article" date="2017" name="Sci. Rep.">
        <title>Revealing the Saline Adaptation Strategies of the Halophilic Bacterium Halomonas beimenensis through High-throughput Omics and Transposon Mutagenesis Approaches.</title>
        <authorList>
            <person name="Chen Y.H."/>
            <person name="Lin S.S."/>
            <person name="Shyu Y.T."/>
        </authorList>
    </citation>
    <scope>NUCLEOTIDE SEQUENCE [LARGE SCALE GENOMIC DNA]</scope>
    <source>
        <strain evidence="1 2">NTU-111</strain>
    </source>
</reference>
<evidence type="ECO:0000313" key="1">
    <source>
        <dbReference type="EMBL" id="ATJ84554.1"/>
    </source>
</evidence>
<sequence>MVPAMAEPLVEAAAGDDRSSRPMAVGSDRLRGALTVPI</sequence>
<organism evidence="1 2">
    <name type="scientific">Halomonas beimenensis</name>
    <dbReference type="NCBI Taxonomy" id="475662"/>
    <lineage>
        <taxon>Bacteria</taxon>
        <taxon>Pseudomonadati</taxon>
        <taxon>Pseudomonadota</taxon>
        <taxon>Gammaproteobacteria</taxon>
        <taxon>Oceanospirillales</taxon>
        <taxon>Halomonadaceae</taxon>
        <taxon>Halomonas</taxon>
    </lineage>
</organism>
<dbReference type="Proteomes" id="UP000219993">
    <property type="component" value="Chromosome"/>
</dbReference>
<name>A0A291PCC1_9GAMM</name>
<proteinExistence type="predicted"/>
<gene>
    <name evidence="1" type="ORF">BEI_3567</name>
</gene>